<gene>
    <name evidence="3" type="ORF">DFO73_101262</name>
</gene>
<evidence type="ECO:0000313" key="3">
    <source>
        <dbReference type="EMBL" id="PWW32004.1"/>
    </source>
</evidence>
<organism evidence="3 4">
    <name type="scientific">Cytobacillus oceanisediminis</name>
    <dbReference type="NCBI Taxonomy" id="665099"/>
    <lineage>
        <taxon>Bacteria</taxon>
        <taxon>Bacillati</taxon>
        <taxon>Bacillota</taxon>
        <taxon>Bacilli</taxon>
        <taxon>Bacillales</taxon>
        <taxon>Bacillaceae</taxon>
        <taxon>Cytobacillus</taxon>
    </lineage>
</organism>
<evidence type="ECO:0000256" key="1">
    <source>
        <dbReference type="ARBA" id="ARBA00006817"/>
    </source>
</evidence>
<dbReference type="AlphaFoldDB" id="A0A2V3A9T4"/>
<proteinExistence type="inferred from homology"/>
<reference evidence="3 4" key="1">
    <citation type="submission" date="2018-05" db="EMBL/GenBank/DDBJ databases">
        <title>Freshwater and sediment microbial communities from various areas in North America, analyzing microbe dynamics in response to fracking.</title>
        <authorList>
            <person name="Lamendella R."/>
        </authorList>
    </citation>
    <scope>NUCLEOTIDE SEQUENCE [LARGE SCALE GENOMIC DNA]</scope>
    <source>
        <strain evidence="3 4">15_TX</strain>
    </source>
</reference>
<comment type="similarity">
    <text evidence="1">Belongs to the AHA1 family.</text>
</comment>
<accession>A0A2V3A9T4</accession>
<dbReference type="SUPFAM" id="SSF55961">
    <property type="entry name" value="Bet v1-like"/>
    <property type="match status" value="1"/>
</dbReference>
<dbReference type="Gene3D" id="3.30.530.20">
    <property type="match status" value="1"/>
</dbReference>
<dbReference type="EMBL" id="QGTW01000001">
    <property type="protein sequence ID" value="PWW32004.1"/>
    <property type="molecule type" value="Genomic_DNA"/>
</dbReference>
<evidence type="ECO:0000259" key="2">
    <source>
        <dbReference type="Pfam" id="PF08327"/>
    </source>
</evidence>
<sequence length="176" mass="20596">MSILYENVKYFVKEFLTLLALINKTANGYTATFVRNLDHPREKVWAMLTDNNQLKKWFPELRVDELKKGGSFKFDMGDGSFEEMEILGIEQFAILEYTWGDDIVRFELDEENGNTQLKLIEKISEITGDTPRDLAGWHVCLDVIGRLLDDNNIGSRKEEWEKWYEEYKTAVNSVQK</sequence>
<dbReference type="CDD" id="cd08899">
    <property type="entry name" value="SRPBCC_CalC_Aha1-like_6"/>
    <property type="match status" value="1"/>
</dbReference>
<feature type="domain" description="Activator of Hsp90 ATPase homologue 1/2-like C-terminal" evidence="2">
    <location>
        <begin position="38"/>
        <end position="148"/>
    </location>
</feature>
<dbReference type="InterPro" id="IPR023393">
    <property type="entry name" value="START-like_dom_sf"/>
</dbReference>
<comment type="caution">
    <text evidence="3">The sequence shown here is derived from an EMBL/GenBank/DDBJ whole genome shotgun (WGS) entry which is preliminary data.</text>
</comment>
<protein>
    <submittedName>
        <fullName evidence="3">Uncharacterized protein YndB with AHSA1/START domain</fullName>
    </submittedName>
</protein>
<name>A0A2V3A9T4_9BACI</name>
<dbReference type="Pfam" id="PF08327">
    <property type="entry name" value="AHSA1"/>
    <property type="match status" value="1"/>
</dbReference>
<evidence type="ECO:0000313" key="4">
    <source>
        <dbReference type="Proteomes" id="UP000247150"/>
    </source>
</evidence>
<dbReference type="InterPro" id="IPR013538">
    <property type="entry name" value="ASHA1/2-like_C"/>
</dbReference>
<dbReference type="Proteomes" id="UP000247150">
    <property type="component" value="Unassembled WGS sequence"/>
</dbReference>